<dbReference type="PANTHER" id="PTHR35861">
    <property type="match status" value="1"/>
</dbReference>
<comment type="caution">
    <text evidence="5">The sequence shown here is derived from an EMBL/GenBank/DDBJ whole genome shotgun (WGS) entry which is preliminary data.</text>
</comment>
<feature type="domain" description="Tail sheath protein C-terminal" evidence="3">
    <location>
        <begin position="358"/>
        <end position="457"/>
    </location>
</feature>
<evidence type="ECO:0000313" key="6">
    <source>
        <dbReference type="Proteomes" id="UP000324797"/>
    </source>
</evidence>
<evidence type="ECO:0000259" key="4">
    <source>
        <dbReference type="Pfam" id="PF22671"/>
    </source>
</evidence>
<dbReference type="RefSeq" id="WP_148740474.1">
    <property type="nucleotide sequence ID" value="NZ_VSTH01000051.1"/>
</dbReference>
<dbReference type="InterPro" id="IPR035089">
    <property type="entry name" value="Phage_sheath_subtilisin"/>
</dbReference>
<dbReference type="InterPro" id="IPR052042">
    <property type="entry name" value="Tail_sheath_structural"/>
</dbReference>
<organism evidence="5 6">
    <name type="scientific">Bradyrhizobium hipponense</name>
    <dbReference type="NCBI Taxonomy" id="2605638"/>
    <lineage>
        <taxon>Bacteria</taxon>
        <taxon>Pseudomonadati</taxon>
        <taxon>Pseudomonadota</taxon>
        <taxon>Alphaproteobacteria</taxon>
        <taxon>Hyphomicrobiales</taxon>
        <taxon>Nitrobacteraceae</taxon>
        <taxon>Bradyrhizobium</taxon>
    </lineage>
</organism>
<accession>A0A5S4YMF1</accession>
<reference evidence="5 6" key="1">
    <citation type="submission" date="2019-08" db="EMBL/GenBank/DDBJ databases">
        <title>Bradyrhizobium hipponensis sp. nov., a rhizobium isolated from a Lupinus angustifolius root nodule in Tunisia.</title>
        <authorList>
            <person name="Off K."/>
            <person name="Rejili M."/>
            <person name="Mars M."/>
            <person name="Brachmann A."/>
            <person name="Marin M."/>
        </authorList>
    </citation>
    <scope>NUCLEOTIDE SEQUENCE [LARGE SCALE GENOMIC DNA]</scope>
    <source>
        <strain evidence="6">aSej3</strain>
    </source>
</reference>
<feature type="domain" description="Tail sheath protein subtilisin-like" evidence="2">
    <location>
        <begin position="227"/>
        <end position="353"/>
    </location>
</feature>
<keyword evidence="6" id="KW-1185">Reference proteome</keyword>
<feature type="domain" description="Tail sheath protein Gp18-like" evidence="4">
    <location>
        <begin position="28"/>
        <end position="87"/>
    </location>
</feature>
<evidence type="ECO:0000259" key="3">
    <source>
        <dbReference type="Pfam" id="PF17482"/>
    </source>
</evidence>
<dbReference type="Pfam" id="PF22671">
    <property type="entry name" value="Gp18_domIII_N"/>
    <property type="match status" value="1"/>
</dbReference>
<dbReference type="Pfam" id="PF17482">
    <property type="entry name" value="Phage_sheath_1C"/>
    <property type="match status" value="1"/>
</dbReference>
<dbReference type="PANTHER" id="PTHR35861:SF1">
    <property type="entry name" value="PHAGE TAIL SHEATH PROTEIN"/>
    <property type="match status" value="1"/>
</dbReference>
<comment type="similarity">
    <text evidence="1">Belongs to the myoviridae tail sheath protein family.</text>
</comment>
<name>A0A5S4YMF1_9BRAD</name>
<dbReference type="AlphaFoldDB" id="A0A5S4YMF1"/>
<dbReference type="Proteomes" id="UP000324797">
    <property type="component" value="Unassembled WGS sequence"/>
</dbReference>
<dbReference type="Pfam" id="PF04984">
    <property type="entry name" value="Phage_sheath_1"/>
    <property type="match status" value="1"/>
</dbReference>
<gene>
    <name evidence="5" type="ORF">FXV83_16545</name>
</gene>
<dbReference type="InterPro" id="IPR020287">
    <property type="entry name" value="Tail_sheath_C"/>
</dbReference>
<evidence type="ECO:0000259" key="2">
    <source>
        <dbReference type="Pfam" id="PF04984"/>
    </source>
</evidence>
<evidence type="ECO:0000313" key="5">
    <source>
        <dbReference type="EMBL" id="TYO65540.1"/>
    </source>
</evidence>
<sequence>MTVQYLHGIETIELDSPSGPVETVKSNVIGLVGTAPNADPDLFPLNTPVAVFADALKAGSLKTDGTLLDAVDAIYSQKSAVVVVVRVAEGTSTEETWSNAVGSPTGKTGVWSLLKARPMLQVIPKLLVAPGLTSGRPTNGLRNLVIGDTGANYVQGTTGITIAPPPAGGRQATARAQVVGGKLTGAIITDPGYGYDSIPAVTVTGAGTGATVTATLGHVANPVGVSFASIVDRLRAVAFLDGPGTSYEDAVEYRGDYGSQRISIVDPGVLSWDTENSIYVQKPASAYAAGIQARIDEEKGFWYSFSNEVIQNIGGPARPVDFMPNDRDCEANMLNSQQITTIIHDDGFRFWGVRGTGTDPLWAHLSVRRTADMIYESLERAERSRMDKPFSLQLLSGIQGDVNKYLRLLKARGALIGGRSWIDPHVNTPATFAAGELTVDFDLEPPALLEHLQFRAQRRPDYYSDFIEEFTRTIANNG</sequence>
<proteinExistence type="inferred from homology"/>
<dbReference type="EMBL" id="VSTH01000051">
    <property type="protein sequence ID" value="TYO65540.1"/>
    <property type="molecule type" value="Genomic_DNA"/>
</dbReference>
<protein>
    <submittedName>
        <fullName evidence="5">Phage tail protein</fullName>
    </submittedName>
</protein>
<dbReference type="InterPro" id="IPR054564">
    <property type="entry name" value="Gp18_domIII_N"/>
</dbReference>
<evidence type="ECO:0000256" key="1">
    <source>
        <dbReference type="ARBA" id="ARBA00008005"/>
    </source>
</evidence>